<feature type="compositionally biased region" description="Polar residues" evidence="1">
    <location>
        <begin position="2850"/>
        <end position="2864"/>
    </location>
</feature>
<dbReference type="Pfam" id="PF10344">
    <property type="entry name" value="Hobbit"/>
    <property type="match status" value="2"/>
</dbReference>
<dbReference type="OrthoDB" id="1562405at2759"/>
<keyword evidence="2" id="KW-1133">Transmembrane helix</keyword>
<evidence type="ECO:0000256" key="2">
    <source>
        <dbReference type="SAM" id="Phobius"/>
    </source>
</evidence>
<dbReference type="InterPro" id="IPR045167">
    <property type="entry name" value="Hobbit"/>
</dbReference>
<evidence type="ECO:0000259" key="5">
    <source>
        <dbReference type="SMART" id="SM01216"/>
    </source>
</evidence>
<dbReference type="STRING" id="71717.A0A4Y7TP11"/>
<evidence type="ECO:0000313" key="7">
    <source>
        <dbReference type="Proteomes" id="UP000298030"/>
    </source>
</evidence>
<dbReference type="Proteomes" id="UP000298030">
    <property type="component" value="Unassembled WGS sequence"/>
</dbReference>
<evidence type="ECO:0000259" key="4">
    <source>
        <dbReference type="SMART" id="SM01215"/>
    </source>
</evidence>
<dbReference type="EMBL" id="QPFP01000007">
    <property type="protein sequence ID" value="TEB35648.1"/>
    <property type="molecule type" value="Genomic_DNA"/>
</dbReference>
<comment type="caution">
    <text evidence="6">The sequence shown here is derived from an EMBL/GenBank/DDBJ whole genome shotgun (WGS) entry which is preliminary data.</text>
</comment>
<dbReference type="PANTHER" id="PTHR15678:SF6">
    <property type="entry name" value="BRIDGE-LIKE LIPID TRANSFER PROTEIN FAMILY MEMBER 2"/>
    <property type="match status" value="1"/>
</dbReference>
<feature type="transmembrane region" description="Helical" evidence="2">
    <location>
        <begin position="30"/>
        <end position="57"/>
    </location>
</feature>
<name>A0A4Y7TP11_COPMI</name>
<dbReference type="SMART" id="SM01215">
    <property type="entry name" value="Fmp27_SW"/>
    <property type="match status" value="1"/>
</dbReference>
<dbReference type="InterPro" id="IPR019441">
    <property type="entry name" value="FMP27/BLTP2/Hobbit_GFWDK_RBG"/>
</dbReference>
<dbReference type="InterPro" id="IPR019449">
    <property type="entry name" value="FMP27_WPPW_RBG"/>
</dbReference>
<dbReference type="InterPro" id="IPR019415">
    <property type="entry name" value="FMP27_SW_RBG"/>
</dbReference>
<feature type="domain" description="FMP27 SW motif-containing RBG unit" evidence="4">
    <location>
        <begin position="1245"/>
        <end position="1350"/>
    </location>
</feature>
<feature type="domain" description="FMP27 WPPW motif-containing RBG unit" evidence="5">
    <location>
        <begin position="1766"/>
        <end position="2200"/>
    </location>
</feature>
<proteinExistence type="predicted"/>
<feature type="region of interest" description="Disordered" evidence="1">
    <location>
        <begin position="2555"/>
        <end position="2575"/>
    </location>
</feature>
<dbReference type="SMART" id="SM01214">
    <property type="entry name" value="Fmp27_GFWDK"/>
    <property type="match status" value="1"/>
</dbReference>
<reference evidence="6 7" key="1">
    <citation type="journal article" date="2019" name="Nat. Ecol. Evol.">
        <title>Megaphylogeny resolves global patterns of mushroom evolution.</title>
        <authorList>
            <person name="Varga T."/>
            <person name="Krizsan K."/>
            <person name="Foldi C."/>
            <person name="Dima B."/>
            <person name="Sanchez-Garcia M."/>
            <person name="Sanchez-Ramirez S."/>
            <person name="Szollosi G.J."/>
            <person name="Szarkandi J.G."/>
            <person name="Papp V."/>
            <person name="Albert L."/>
            <person name="Andreopoulos W."/>
            <person name="Angelini C."/>
            <person name="Antonin V."/>
            <person name="Barry K.W."/>
            <person name="Bougher N.L."/>
            <person name="Buchanan P."/>
            <person name="Buyck B."/>
            <person name="Bense V."/>
            <person name="Catcheside P."/>
            <person name="Chovatia M."/>
            <person name="Cooper J."/>
            <person name="Damon W."/>
            <person name="Desjardin D."/>
            <person name="Finy P."/>
            <person name="Geml J."/>
            <person name="Haridas S."/>
            <person name="Hughes K."/>
            <person name="Justo A."/>
            <person name="Karasinski D."/>
            <person name="Kautmanova I."/>
            <person name="Kiss B."/>
            <person name="Kocsube S."/>
            <person name="Kotiranta H."/>
            <person name="LaButti K.M."/>
            <person name="Lechner B.E."/>
            <person name="Liimatainen K."/>
            <person name="Lipzen A."/>
            <person name="Lukacs Z."/>
            <person name="Mihaltcheva S."/>
            <person name="Morgado L.N."/>
            <person name="Niskanen T."/>
            <person name="Noordeloos M.E."/>
            <person name="Ohm R.A."/>
            <person name="Ortiz-Santana B."/>
            <person name="Ovrebo C."/>
            <person name="Racz N."/>
            <person name="Riley R."/>
            <person name="Savchenko A."/>
            <person name="Shiryaev A."/>
            <person name="Soop K."/>
            <person name="Spirin V."/>
            <person name="Szebenyi C."/>
            <person name="Tomsovsky M."/>
            <person name="Tulloss R.E."/>
            <person name="Uehling J."/>
            <person name="Grigoriev I.V."/>
            <person name="Vagvolgyi C."/>
            <person name="Papp T."/>
            <person name="Martin F.M."/>
            <person name="Miettinen O."/>
            <person name="Hibbett D.S."/>
            <person name="Nagy L.G."/>
        </authorList>
    </citation>
    <scope>NUCLEOTIDE SEQUENCE [LARGE SCALE GENOMIC DNA]</scope>
    <source>
        <strain evidence="6 7">FP101781</strain>
    </source>
</reference>
<evidence type="ECO:0008006" key="8">
    <source>
        <dbReference type="Google" id="ProtNLM"/>
    </source>
</evidence>
<keyword evidence="2" id="KW-0812">Transmembrane</keyword>
<accession>A0A4Y7TP11</accession>
<feature type="domain" description="FMP27/BLTP2/Hobbit GFWDK motif-containing RBG unit" evidence="3">
    <location>
        <begin position="1368"/>
        <end position="1520"/>
    </location>
</feature>
<feature type="region of interest" description="Disordered" evidence="1">
    <location>
        <begin position="1830"/>
        <end position="1856"/>
    </location>
</feature>
<evidence type="ECO:0000313" key="6">
    <source>
        <dbReference type="EMBL" id="TEB35648.1"/>
    </source>
</evidence>
<keyword evidence="2" id="KW-0472">Membrane</keyword>
<protein>
    <recommendedName>
        <fullName evidence="8">Golgi-body localization protein domain-containing protein</fullName>
    </recommendedName>
</protein>
<dbReference type="PANTHER" id="PTHR15678">
    <property type="entry name" value="ANTIGEN MLAA-22-RELATED"/>
    <property type="match status" value="1"/>
</dbReference>
<evidence type="ECO:0000259" key="3">
    <source>
        <dbReference type="SMART" id="SM01214"/>
    </source>
</evidence>
<organism evidence="6 7">
    <name type="scientific">Coprinellus micaceus</name>
    <name type="common">Glistening ink-cap mushroom</name>
    <name type="synonym">Coprinus micaceus</name>
    <dbReference type="NCBI Taxonomy" id="71717"/>
    <lineage>
        <taxon>Eukaryota</taxon>
        <taxon>Fungi</taxon>
        <taxon>Dikarya</taxon>
        <taxon>Basidiomycota</taxon>
        <taxon>Agaricomycotina</taxon>
        <taxon>Agaricomycetes</taxon>
        <taxon>Agaricomycetidae</taxon>
        <taxon>Agaricales</taxon>
        <taxon>Agaricineae</taxon>
        <taxon>Psathyrellaceae</taxon>
        <taxon>Coprinellus</taxon>
    </lineage>
</organism>
<gene>
    <name evidence="6" type="ORF">FA13DRAFT_1728491</name>
</gene>
<evidence type="ECO:0000256" key="1">
    <source>
        <dbReference type="SAM" id="MobiDB-lite"/>
    </source>
</evidence>
<feature type="region of interest" description="Disordered" evidence="1">
    <location>
        <begin position="2604"/>
        <end position="2625"/>
    </location>
</feature>
<feature type="region of interest" description="Disordered" evidence="1">
    <location>
        <begin position="2782"/>
        <end position="2864"/>
    </location>
</feature>
<dbReference type="SMART" id="SM01216">
    <property type="entry name" value="Fmp27_WPPW"/>
    <property type="match status" value="1"/>
</dbReference>
<keyword evidence="7" id="KW-1185">Reference proteome</keyword>
<sequence length="2864" mass="319218">MMIPQHVLHYVRKASSTTRILVYGDPGHPWIITLILWLLRLFTFALLLRTYLIPWLLGVMTKRVRIRSISLRSVRGLYIRTGNIVLQAERISWKGIGILRASPITLKVEKLVLEVGVQDAKMESTVPQRSGKRLSLGLLSPSPIVRQIRNLIGGILSHLDPIFRPILRQYAVAILRLGILWLPTYIPRLTFEFRDAAVTFTAVPGSSVSVREITYSTSIQLIETEPSPDITHDPTVDQRRLNSVTALKNRLADGFKRSLDRALGSTRGKGRMELRVYHVQGYMPFEATGHKHRFLSLPDSIDIMTCMDFNPRAWSIDTHTLEFCMRVGEISAKVDLINLIFGKLKPKVSPPKPKLPSQINVDTPRFSAFGFPSAGISASIQSALPSFASSFFSPTSGSGVKSPFSGSRLLSPASAIKSPNSPFFRAFSASMRPRRRTTMIQPVTRLLDTKKISTLAILCKAEIKVDSITLSASPRSPLGPYRGVVKGIHVSSGLAHDHHTPHHSNWLGKPKAALELYDADSYAFSLSMEKMQLERGTRHDSLPLIKIGEQTLHILAHQWPAPLLVVSPFISGDPNAPYIGVAYRITNVEATQRLDHLQELLKSIDLVRQSSTRKPRGTIPTPSPLTLPRVSITAEIGTVSAKLIFASATGHVLRALELATSGCSFAMHSEYHHATPEILRKYPTASSVVPIRLHSRVSLFVEPISILTRATTENDSSSAYEDPSVLTIGSVELEAQVHGIAEADGPGEGDTVIDRESLACDCFSTVDAICVELWNPHVIDSVHQMLAILPVQQAPAPINQQPPEVKTSRFSKLPFGLTARGTLGQFVVFVTAPDINPNDSLDLSRGISLRFAPVLECRYLLPTHLHWFEHKDDPTHRLRLKLLDDTLYAEKYKIPPVQHDSAIFVRLHLLHATIRSLVATPFEPSEPLIVERMDAPQLPQDVFRVRHIQADLRISPNPPSADALHAEDVMEVKVSVPSVRGDIKLCHIYSALLAVQTVKSLRPPRSMTHATGVPVRSKFSFTLDIDVKAVQIYWTLPKRNVASRMDGFSTSLSSTGPPRVGFKHMSVLVPLPGRVNRWEGDRPGRWAEMLKLQDWQVFVSPLGDSASIAVQGAAAHLVIPSGFMFFDLVFDTIIMVKALKHISHITKAGRFWKMPPPPAEGPKSIPLINVRLDFLCMELQDDPFEASLGLIWEAGFEAAKQRQEREEAFASKVAAIVLAEQQAGTLVGMEGDYQFSPTHTVGIEDARRRLDKVHTLDWKMRLEKLGTIHKKETDAILQDLFGNQVPQVDSREPDIVPLVHPSVQDTPLLRLSLHNLNMSVAPPSFPLSHLSDYLHKQGSGLPKDTEFSLLVPFHLHFSLSALRATVRDYPIPILDILPQPDGTSTVWTFDTDLVIAEEMGTEHSVMWFDCGIIDQTDALHGEALWSLKVPKTIMAVKTYANATIKVDSPHPTVFGWGISHGPAMQDVMRVVETLTSPPQDPSPVMGFWDKLRLILHWTFDIKFSGDVHVYLKGSRDPYETHEDGAGFVLGWQGNPRLRIGFENEQKELVQLTSDVMVIAVPDLDHVSPNGFAPHDVRAMGIPKPFKKVWARLNTGTRFGVGFLPERACGVECRECSGPPSERQCRFFEFKPHWGVKLENKPSIPEVKTPADSYNGFRSDFVHLSFSLESSLKRSPTRSAIERDYSSLHLTPKLFANFWAWCSLFNGAMGLPIRQGNYYPARPISPKLGKHIATLKYRLSIPHLYVMHGYIDDSRETWVDGITTWVGVKGMIDEFSVDMHQREEETQVPGPIPGTTRVLKRKPFYAAEVVLKGLDLRALLATFPDNLKKDVPIATPPQRSNYRKHEDLPTTSPTSPWHDPNDFVELDWRSRSIPALNLVPVATVPRFAYFKRISSSHTRGLTNKFGSEHSHICLLDKEPSVPRAQILLASARAAELRSLIRKAGQRSLSGFDMKTAEKMVALLEDYVTVLQDLDAGRESTTSDLTYFLPSEMASQSELAEFENVYQLHCPSIFLDSAIRDILLQYYYCSRARRGIEYHMATRAVKFIRDQANATIDLEGSDQKTKTDSMAELAATTLRKILKNTDSPKPSVEVRRAKPDHTKGKIEPLDGWAEGVSLSKSHCCLLLKPQIIMRGSDRKDTVIVAAGQAKLQVFNIMDSLHIDDPISGKVMSRNYMDLNGLQVYSPHNPLALGNSSIPLEVLIDLRCETTQFERLVPQTDATFHYDRFNRLRLRNMTTTPSAQIWVDESDGAESHLRSQTDLMRVHIPRFTVSASSQHFQAISNVMAKLLLFSDPVHKTRLDRLETLIFAYDFRDLDSAANVICNLQERLRDAHSTRTLSARDPKRVEGEADKLSFLKLKAHIFLLEEELSLLFDAIKLAQDRFAASTEQNSALLLIASSSEISWRMLDDRTNLISKLVVQDINFNWLNRQDSSTVNQLTVGNLTAFDGSRTAMWAEIISKFDEPQNHPLVKKRLFCQANWSILAPVGGIAIYESFELAFHPLRLQIDAKVGKRIMEYLWPARRERVGAVPAHAPALPAVPIVEVNTPLSPVRQSIDSPRGLQGFKPPEAPSLSAPRRLGMSRSFTDLRGAAEGFLSAPVFLKNNRSSDSLNPDRGQKSAAGDASQPLDLQAEFADATVMKNRSSQKSFVFVRIASLNLCLSISKEGSFECRDARIKTRDLEYRNQTWSFEELVNQFIPSNMSWRGWVKMAFHQPLLPVLPVAKELISKTRWTTSKTSSVHESPLKLLHPRMLVADDDSRLEWLQNEGAKVEVGANAIAAPSSKIWKKSPQRSNLGKGGETGLQPITSKPISSEPEAIGAGAPIVTGQAPAPGHSAAPGKPRGGRKRVKSLFSRSKNSKSGDSVES</sequence>